<organism evidence="9 10">
    <name type="scientific">Nocardioides panzhihuensis</name>
    <dbReference type="NCBI Taxonomy" id="860243"/>
    <lineage>
        <taxon>Bacteria</taxon>
        <taxon>Bacillati</taxon>
        <taxon>Actinomycetota</taxon>
        <taxon>Actinomycetes</taxon>
        <taxon>Propionibacteriales</taxon>
        <taxon>Nocardioidaceae</taxon>
        <taxon>Nocardioides</taxon>
    </lineage>
</organism>
<keyword evidence="4 5" id="KW-0067">ATP-binding</keyword>
<dbReference type="InterPro" id="IPR008271">
    <property type="entry name" value="Ser/Thr_kinase_AS"/>
</dbReference>
<proteinExistence type="predicted"/>
<gene>
    <name evidence="9" type="ORF">BJ988_000066</name>
</gene>
<feature type="domain" description="Protein kinase" evidence="8">
    <location>
        <begin position="20"/>
        <end position="269"/>
    </location>
</feature>
<name>A0A7Z0DHI6_9ACTN</name>
<dbReference type="EMBL" id="JACBZR010000001">
    <property type="protein sequence ID" value="NYI75418.1"/>
    <property type="molecule type" value="Genomic_DNA"/>
</dbReference>
<dbReference type="PROSITE" id="PS00107">
    <property type="entry name" value="PROTEIN_KINASE_ATP"/>
    <property type="match status" value="1"/>
</dbReference>
<evidence type="ECO:0000256" key="1">
    <source>
        <dbReference type="ARBA" id="ARBA00022679"/>
    </source>
</evidence>
<keyword evidence="1" id="KW-0808">Transferase</keyword>
<dbReference type="CDD" id="cd14014">
    <property type="entry name" value="STKc_PknB_like"/>
    <property type="match status" value="1"/>
</dbReference>
<dbReference type="PANTHER" id="PTHR43289:SF34">
    <property type="entry name" value="SERINE_THREONINE-PROTEIN KINASE YBDM-RELATED"/>
    <property type="match status" value="1"/>
</dbReference>
<keyword evidence="3 9" id="KW-0418">Kinase</keyword>
<dbReference type="GO" id="GO:0005524">
    <property type="term" value="F:ATP binding"/>
    <property type="evidence" value="ECO:0007669"/>
    <property type="project" value="UniProtKB-UniRule"/>
</dbReference>
<dbReference type="GO" id="GO:0004674">
    <property type="term" value="F:protein serine/threonine kinase activity"/>
    <property type="evidence" value="ECO:0007669"/>
    <property type="project" value="TreeGrafter"/>
</dbReference>
<keyword evidence="7" id="KW-0812">Transmembrane</keyword>
<dbReference type="InterPro" id="IPR011009">
    <property type="entry name" value="Kinase-like_dom_sf"/>
</dbReference>
<feature type="transmembrane region" description="Helical" evidence="7">
    <location>
        <begin position="517"/>
        <end position="536"/>
    </location>
</feature>
<dbReference type="PROSITE" id="PS00108">
    <property type="entry name" value="PROTEIN_KINASE_ST"/>
    <property type="match status" value="1"/>
</dbReference>
<dbReference type="InterPro" id="IPR017441">
    <property type="entry name" value="Protein_kinase_ATP_BS"/>
</dbReference>
<feature type="region of interest" description="Disordered" evidence="6">
    <location>
        <begin position="325"/>
        <end position="367"/>
    </location>
</feature>
<evidence type="ECO:0000259" key="8">
    <source>
        <dbReference type="PROSITE" id="PS50011"/>
    </source>
</evidence>
<evidence type="ECO:0000256" key="7">
    <source>
        <dbReference type="SAM" id="Phobius"/>
    </source>
</evidence>
<dbReference type="Pfam" id="PF00069">
    <property type="entry name" value="Pkinase"/>
    <property type="match status" value="1"/>
</dbReference>
<dbReference type="Proteomes" id="UP000564496">
    <property type="component" value="Unassembled WGS sequence"/>
</dbReference>
<evidence type="ECO:0000256" key="2">
    <source>
        <dbReference type="ARBA" id="ARBA00022741"/>
    </source>
</evidence>
<evidence type="ECO:0000313" key="10">
    <source>
        <dbReference type="Proteomes" id="UP000564496"/>
    </source>
</evidence>
<dbReference type="Gene3D" id="3.30.200.20">
    <property type="entry name" value="Phosphorylase Kinase, domain 1"/>
    <property type="match status" value="1"/>
</dbReference>
<keyword evidence="2 5" id="KW-0547">Nucleotide-binding</keyword>
<keyword evidence="10" id="KW-1185">Reference proteome</keyword>
<feature type="binding site" evidence="5">
    <location>
        <position position="49"/>
    </location>
    <ligand>
        <name>ATP</name>
        <dbReference type="ChEBI" id="CHEBI:30616"/>
    </ligand>
</feature>
<evidence type="ECO:0000256" key="4">
    <source>
        <dbReference type="ARBA" id="ARBA00022840"/>
    </source>
</evidence>
<protein>
    <submittedName>
        <fullName evidence="9">Putative Ser/Thr protein kinase</fullName>
    </submittedName>
</protein>
<comment type="caution">
    <text evidence="9">The sequence shown here is derived from an EMBL/GenBank/DDBJ whole genome shotgun (WGS) entry which is preliminary data.</text>
</comment>
<keyword evidence="7" id="KW-1133">Transmembrane helix</keyword>
<feature type="compositionally biased region" description="Low complexity" evidence="6">
    <location>
        <begin position="325"/>
        <end position="340"/>
    </location>
</feature>
<dbReference type="RefSeq" id="WP_179656145.1">
    <property type="nucleotide sequence ID" value="NZ_JACBZR010000001.1"/>
</dbReference>
<evidence type="ECO:0000256" key="3">
    <source>
        <dbReference type="ARBA" id="ARBA00022777"/>
    </source>
</evidence>
<feature type="transmembrane region" description="Helical" evidence="7">
    <location>
        <begin position="480"/>
        <end position="496"/>
    </location>
</feature>
<accession>A0A7Z0DHI6</accession>
<evidence type="ECO:0000256" key="6">
    <source>
        <dbReference type="SAM" id="MobiDB-lite"/>
    </source>
</evidence>
<dbReference type="SUPFAM" id="SSF56112">
    <property type="entry name" value="Protein kinase-like (PK-like)"/>
    <property type="match status" value="1"/>
</dbReference>
<dbReference type="PROSITE" id="PS50011">
    <property type="entry name" value="PROTEIN_KINASE_DOM"/>
    <property type="match status" value="1"/>
</dbReference>
<sequence length="565" mass="60230">MTDLRPGWAYGDGLMRVGAYEILSKLGEGGMGVVHLARHEETGERVALKVLRTHVVGDEETRARLEREVRSLGQVHSPWVAEILDADPYGDHPYVATRYVPGPTLHDRIKDDGPIRGEDRFWLARCLAAGVAACHDADVLHRDVKPSNVVMEGRTPVLIDFGLARVADDPKITLTGWLVGTPGYLAPEILEGVPATAASDVHSWAATTAYALLGRPPFGTGPSMAVLDRVRRGQHDLDGVEGSMREVLAAALATDPADRPGLEELREWLMEPEVAWSGGGDAAAVTKVLPVTMPLAAAPVDAVQPKATLVDPAAAGDALTEVEEVPPTAVTATDAPAEPVVVRRFDPQSPPPAPQPESGWSPPSKHKNLRRWPGPRHFLVLVALAAILAGVVAAYPFLGVALLCAGVWLVRAVSLAADQLSKRREARGRKWYDGMWALVRSPWDLVRAIPGTVVLTALTGVIAAAVGLGCYVLGLPPTAALYAAAMTFMSAAWLASQRVRDTVGPIVRVASSPPQRWIVAVIALAILAAAAAWFALQVGVSWMPLDDGRADQLPGAVRDVLRDAR</sequence>
<reference evidence="9 10" key="1">
    <citation type="submission" date="2020-07" db="EMBL/GenBank/DDBJ databases">
        <title>Sequencing the genomes of 1000 actinobacteria strains.</title>
        <authorList>
            <person name="Klenk H.-P."/>
        </authorList>
    </citation>
    <scope>NUCLEOTIDE SEQUENCE [LARGE SCALE GENOMIC DNA]</scope>
    <source>
        <strain evidence="9 10">DSM 26487</strain>
    </source>
</reference>
<dbReference type="PANTHER" id="PTHR43289">
    <property type="entry name" value="MITOGEN-ACTIVATED PROTEIN KINASE KINASE KINASE 20-RELATED"/>
    <property type="match status" value="1"/>
</dbReference>
<keyword evidence="7" id="KW-0472">Membrane</keyword>
<dbReference type="SMART" id="SM00220">
    <property type="entry name" value="S_TKc"/>
    <property type="match status" value="1"/>
</dbReference>
<evidence type="ECO:0000313" key="9">
    <source>
        <dbReference type="EMBL" id="NYI75418.1"/>
    </source>
</evidence>
<dbReference type="AlphaFoldDB" id="A0A7Z0DHI6"/>
<feature type="transmembrane region" description="Helical" evidence="7">
    <location>
        <begin position="377"/>
        <end position="394"/>
    </location>
</feature>
<dbReference type="Gene3D" id="1.10.510.10">
    <property type="entry name" value="Transferase(Phosphotransferase) domain 1"/>
    <property type="match status" value="1"/>
</dbReference>
<evidence type="ECO:0000256" key="5">
    <source>
        <dbReference type="PROSITE-ProRule" id="PRU10141"/>
    </source>
</evidence>
<feature type="transmembrane region" description="Helical" evidence="7">
    <location>
        <begin position="448"/>
        <end position="474"/>
    </location>
</feature>
<dbReference type="InterPro" id="IPR000719">
    <property type="entry name" value="Prot_kinase_dom"/>
</dbReference>